<dbReference type="AlphaFoldDB" id="X0YD30"/>
<comment type="caution">
    <text evidence="1">The sequence shown here is derived from an EMBL/GenBank/DDBJ whole genome shotgun (WGS) entry which is preliminary data.</text>
</comment>
<gene>
    <name evidence="1" type="ORF">S01H4_16076</name>
</gene>
<protein>
    <submittedName>
        <fullName evidence="1">Uncharacterized protein</fullName>
    </submittedName>
</protein>
<organism evidence="1">
    <name type="scientific">marine sediment metagenome</name>
    <dbReference type="NCBI Taxonomy" id="412755"/>
    <lineage>
        <taxon>unclassified sequences</taxon>
        <taxon>metagenomes</taxon>
        <taxon>ecological metagenomes</taxon>
    </lineage>
</organism>
<proteinExistence type="predicted"/>
<accession>X0YD30</accession>
<evidence type="ECO:0000313" key="1">
    <source>
        <dbReference type="EMBL" id="GAG53775.1"/>
    </source>
</evidence>
<reference evidence="1" key="1">
    <citation type="journal article" date="2014" name="Front. Microbiol.">
        <title>High frequency of phylogenetically diverse reductive dehalogenase-homologous genes in deep subseafloor sedimentary metagenomes.</title>
        <authorList>
            <person name="Kawai M."/>
            <person name="Futagami T."/>
            <person name="Toyoda A."/>
            <person name="Takaki Y."/>
            <person name="Nishi S."/>
            <person name="Hori S."/>
            <person name="Arai W."/>
            <person name="Tsubouchi T."/>
            <person name="Morono Y."/>
            <person name="Uchiyama I."/>
            <person name="Ito T."/>
            <person name="Fujiyama A."/>
            <person name="Inagaki F."/>
            <person name="Takami H."/>
        </authorList>
    </citation>
    <scope>NUCLEOTIDE SEQUENCE</scope>
    <source>
        <strain evidence="1">Expedition CK06-06</strain>
    </source>
</reference>
<dbReference type="EMBL" id="BART01007041">
    <property type="protein sequence ID" value="GAG53775.1"/>
    <property type="molecule type" value="Genomic_DNA"/>
</dbReference>
<name>X0YD30_9ZZZZ</name>
<sequence>MSDMVDRFMRHKMINLDPTSHEYASNMKNFSEFVRKQIELHRNGETIEDAVRQRNFWKQKYQDLKELLEDD</sequence>